<comment type="similarity">
    <text evidence="1">Belongs to the Gfa family.</text>
</comment>
<dbReference type="GO" id="GO:0046872">
    <property type="term" value="F:metal ion binding"/>
    <property type="evidence" value="ECO:0007669"/>
    <property type="project" value="UniProtKB-KW"/>
</dbReference>
<dbReference type="InterPro" id="IPR011057">
    <property type="entry name" value="Mss4-like_sf"/>
</dbReference>
<keyword evidence="8" id="KW-1185">Reference proteome</keyword>
<evidence type="ECO:0000256" key="5">
    <source>
        <dbReference type="SAM" id="MobiDB-lite"/>
    </source>
</evidence>
<evidence type="ECO:0000256" key="2">
    <source>
        <dbReference type="ARBA" id="ARBA00022723"/>
    </source>
</evidence>
<dbReference type="OrthoDB" id="5422068at2759"/>
<evidence type="ECO:0000313" key="8">
    <source>
        <dbReference type="Proteomes" id="UP000807306"/>
    </source>
</evidence>
<organism evidence="7 8">
    <name type="scientific">Crepidotus variabilis</name>
    <dbReference type="NCBI Taxonomy" id="179855"/>
    <lineage>
        <taxon>Eukaryota</taxon>
        <taxon>Fungi</taxon>
        <taxon>Dikarya</taxon>
        <taxon>Basidiomycota</taxon>
        <taxon>Agaricomycotina</taxon>
        <taxon>Agaricomycetes</taxon>
        <taxon>Agaricomycetidae</taxon>
        <taxon>Agaricales</taxon>
        <taxon>Agaricineae</taxon>
        <taxon>Crepidotaceae</taxon>
        <taxon>Crepidotus</taxon>
    </lineage>
</organism>
<evidence type="ECO:0000256" key="1">
    <source>
        <dbReference type="ARBA" id="ARBA00005495"/>
    </source>
</evidence>
<dbReference type="PANTHER" id="PTHR33337">
    <property type="entry name" value="GFA DOMAIN-CONTAINING PROTEIN"/>
    <property type="match status" value="1"/>
</dbReference>
<feature type="region of interest" description="Disordered" evidence="5">
    <location>
        <begin position="59"/>
        <end position="101"/>
    </location>
</feature>
<name>A0A9P6JQC3_9AGAR</name>
<dbReference type="EMBL" id="MU157851">
    <property type="protein sequence ID" value="KAF9528589.1"/>
    <property type="molecule type" value="Genomic_DNA"/>
</dbReference>
<dbReference type="InterPro" id="IPR006913">
    <property type="entry name" value="CENP-V/GFA"/>
</dbReference>
<gene>
    <name evidence="7" type="ORF">CPB83DRAFT_906627</name>
</gene>
<evidence type="ECO:0000256" key="3">
    <source>
        <dbReference type="ARBA" id="ARBA00022833"/>
    </source>
</evidence>
<evidence type="ECO:0000313" key="7">
    <source>
        <dbReference type="EMBL" id="KAF9528589.1"/>
    </source>
</evidence>
<dbReference type="GO" id="GO:0016846">
    <property type="term" value="F:carbon-sulfur lyase activity"/>
    <property type="evidence" value="ECO:0007669"/>
    <property type="project" value="InterPro"/>
</dbReference>
<keyword evidence="4" id="KW-0456">Lyase</keyword>
<sequence>MPDNNFTYIEGSCHCELNCFSVAFQTAQLPISTDLCHCNTCRHASGQLAVEQVNIEGVPMKSANPGSRRGARSANGGSRSRSASPNPSGRTNKHTLNGAKSGGLLAVPTVLGPVVVPDDEPLKPLELNDLVAYKSSPKRTRYFCRGCSSHLFSVGHTDGQDTWCVGVGALDDIDGIVQVGYHMWLGDTLDGGIADQLPSINGVELPRYKDGQGSDQVPIGWKADETKVKAPERLLAYCHCRAVQFALCRPSEQSSEPTRAYPDLLYPYDVTRLSKVNNSKDEKWWLRASNSKYLAGHCMCTFCRLASGFDVQSWGFVPLADMVDVESGKSLNLEADASRPKGLKRYISSPGRYREFCGTCGASVFWWDAGVPDLVDVSMGLFDEKGAGGARAEDWFEWCTTRVSFEEKANNKDLAKGLGEGLKATIKK</sequence>
<evidence type="ECO:0000256" key="4">
    <source>
        <dbReference type="ARBA" id="ARBA00023239"/>
    </source>
</evidence>
<reference evidence="7" key="1">
    <citation type="submission" date="2020-11" db="EMBL/GenBank/DDBJ databases">
        <authorList>
            <consortium name="DOE Joint Genome Institute"/>
            <person name="Ahrendt S."/>
            <person name="Riley R."/>
            <person name="Andreopoulos W."/>
            <person name="Labutti K."/>
            <person name="Pangilinan J."/>
            <person name="Ruiz-Duenas F.J."/>
            <person name="Barrasa J.M."/>
            <person name="Sanchez-Garcia M."/>
            <person name="Camarero S."/>
            <person name="Miyauchi S."/>
            <person name="Serrano A."/>
            <person name="Linde D."/>
            <person name="Babiker R."/>
            <person name="Drula E."/>
            <person name="Ayuso-Fernandez I."/>
            <person name="Pacheco R."/>
            <person name="Padilla G."/>
            <person name="Ferreira P."/>
            <person name="Barriuso J."/>
            <person name="Kellner H."/>
            <person name="Castanera R."/>
            <person name="Alfaro M."/>
            <person name="Ramirez L."/>
            <person name="Pisabarro A.G."/>
            <person name="Kuo A."/>
            <person name="Tritt A."/>
            <person name="Lipzen A."/>
            <person name="He G."/>
            <person name="Yan M."/>
            <person name="Ng V."/>
            <person name="Cullen D."/>
            <person name="Martin F."/>
            <person name="Rosso M.-N."/>
            <person name="Henrissat B."/>
            <person name="Hibbett D."/>
            <person name="Martinez A.T."/>
            <person name="Grigoriev I.V."/>
        </authorList>
    </citation>
    <scope>NUCLEOTIDE SEQUENCE</scope>
    <source>
        <strain evidence="7">CBS 506.95</strain>
    </source>
</reference>
<evidence type="ECO:0000259" key="6">
    <source>
        <dbReference type="Pfam" id="PF04828"/>
    </source>
</evidence>
<comment type="caution">
    <text evidence="7">The sequence shown here is derived from an EMBL/GenBank/DDBJ whole genome shotgun (WGS) entry which is preliminary data.</text>
</comment>
<keyword evidence="2" id="KW-0479">Metal-binding</keyword>
<dbReference type="SUPFAM" id="SSF51316">
    <property type="entry name" value="Mss4-like"/>
    <property type="match status" value="3"/>
</dbReference>
<dbReference type="Pfam" id="PF04828">
    <property type="entry name" value="GFA"/>
    <property type="match status" value="1"/>
</dbReference>
<dbReference type="Proteomes" id="UP000807306">
    <property type="component" value="Unassembled WGS sequence"/>
</dbReference>
<feature type="compositionally biased region" description="Low complexity" evidence="5">
    <location>
        <begin position="65"/>
        <end position="90"/>
    </location>
</feature>
<dbReference type="AlphaFoldDB" id="A0A9P6JQC3"/>
<protein>
    <submittedName>
        <fullName evidence="7">Mss4-like protein</fullName>
    </submittedName>
</protein>
<feature type="domain" description="CENP-V/GFA" evidence="6">
    <location>
        <begin position="293"/>
        <end position="396"/>
    </location>
</feature>
<dbReference type="PANTHER" id="PTHR33337:SF40">
    <property type="entry name" value="CENP-V_GFA DOMAIN-CONTAINING PROTEIN-RELATED"/>
    <property type="match status" value="1"/>
</dbReference>
<dbReference type="Gene3D" id="3.90.1590.10">
    <property type="entry name" value="glutathione-dependent formaldehyde- activating enzyme (gfa)"/>
    <property type="match status" value="3"/>
</dbReference>
<proteinExistence type="inferred from homology"/>
<accession>A0A9P6JQC3</accession>
<keyword evidence="3" id="KW-0862">Zinc</keyword>